<accession>C7XX56</accession>
<feature type="domain" description="Mub B2-like" evidence="2">
    <location>
        <begin position="438"/>
        <end position="520"/>
    </location>
</feature>
<dbReference type="InterPro" id="IPR041558">
    <property type="entry name" value="MucBP_2"/>
</dbReference>
<dbReference type="Gene3D" id="3.10.20.470">
    <property type="match status" value="1"/>
</dbReference>
<sequence>MGDYYRLVFDNQLGLLNSPTFTLQLKWGANGQQASLNNWQSNYVYQTTTDPDKDHTQFKYTPTNDVTINGQTMASGFTVNGQYIYTAQPIGVGNTQIGAGTSYSTNRTWNQKGDVRINTQWNNVQNASLSTKDLGDEFDIRTTITKDPTGQINFTFTSANDLEKAIEKSVAANDQQSLANEVVNDGQTYVKMNSKAGEKPKIKATVTMTVTTDAKNPNQETAVWHVKLTNLEPEKNQKIVLKGSVPVVTVSANNFTMPDGITSYDQDMAAAKTVATGTYNGAKTNNTALMKTLQTLPVALTQFVSYQNGQPKDYSGQFGAPWTAGIAYDGNNTVDGGGSAADLVTNTLSFKDIDSGQAVANDVSYQGATGSTIKFEGGQAVYDGLKGYHFVKAVSVHNGQETVLTNFDPDKLAAFSFGTAGKSQPHEFIIYVQKDQPVQQTASVTEVIYYKFGSKSGQDASPSFKKTVNYTKTGDGDWQADGNFTKVVSPIITGYTANYDHIDAPKPTDLKDGAQETDTYYVIYSANEQKAEIKYVDDTTGKTLNTDRATGSYNSLINFKNDPDQQIADYQKQHYILVSNDFNNSPKYQADNQKNSFTVHLKHDLQKVTKTTTKTRTINYFLANGQSAAHSVEQKVIFTGTAQHDLVTNHTGDYAWKVTTGDANFKAVTSPKIAGYHFSTVESSTPDRVDGQNVRAMVMTPSSDDVGVTVYYAKNQQANLNFVDDETGNLIHPSIAVNGETGKPSLATLRMLIRVSRFTLPMPMYC</sequence>
<dbReference type="HOGENOM" id="CLU_364397_0_0_9"/>
<feature type="domain" description="Mub B2-like" evidence="2">
    <location>
        <begin position="607"/>
        <end position="715"/>
    </location>
</feature>
<protein>
    <submittedName>
        <fullName evidence="3">MucBP domain protein</fullName>
    </submittedName>
</protein>
<proteinExistence type="predicted"/>
<evidence type="ECO:0000313" key="3">
    <source>
        <dbReference type="EMBL" id="EEU29876.1"/>
    </source>
</evidence>
<evidence type="ECO:0000259" key="2">
    <source>
        <dbReference type="Pfam" id="PF17966"/>
    </source>
</evidence>
<dbReference type="AlphaFoldDB" id="C7XX56"/>
<dbReference type="Gene3D" id="2.60.40.4300">
    <property type="match status" value="2"/>
</dbReference>
<dbReference type="Pfam" id="PF17965">
    <property type="entry name" value="MucBP_2"/>
    <property type="match status" value="1"/>
</dbReference>
<evidence type="ECO:0000313" key="4">
    <source>
        <dbReference type="Proteomes" id="UP000003987"/>
    </source>
</evidence>
<feature type="domain" description="Mucin binding" evidence="1">
    <location>
        <begin position="529"/>
        <end position="603"/>
    </location>
</feature>
<evidence type="ECO:0000259" key="1">
    <source>
        <dbReference type="Pfam" id="PF17965"/>
    </source>
</evidence>
<gene>
    <name evidence="3" type="ORF">HMPREF0501_01341</name>
</gene>
<dbReference type="eggNOG" id="COG4932">
    <property type="taxonomic scope" value="Bacteria"/>
</dbReference>
<dbReference type="Proteomes" id="UP000003987">
    <property type="component" value="Unassembled WGS sequence"/>
</dbReference>
<dbReference type="InterPro" id="IPR041495">
    <property type="entry name" value="Mub_B2"/>
</dbReference>
<dbReference type="EMBL" id="GG698805">
    <property type="protein sequence ID" value="EEU29876.1"/>
    <property type="molecule type" value="Genomic_DNA"/>
</dbReference>
<reference evidence="3 4" key="1">
    <citation type="submission" date="2009-06" db="EMBL/GenBank/DDBJ databases">
        <title>The Genome Sequence of Lactobacillus coleohominis strain 101-4-CHN.</title>
        <authorList>
            <consortium name="The Broad Institute Genome Sequencing Platform"/>
            <person name="Ward D."/>
            <person name="Young S.K."/>
            <person name="Zeng Q."/>
            <person name="Koehrsen M."/>
            <person name="Alvarado L."/>
            <person name="Berlin A."/>
            <person name="Borenstein D."/>
            <person name="Chen Z."/>
            <person name="Engels R."/>
            <person name="Freedman E."/>
            <person name="Gellesch M."/>
            <person name="Goldberg J."/>
            <person name="Griggs A."/>
            <person name="Gujja S."/>
            <person name="Heiman D."/>
            <person name="Hepburn T."/>
            <person name="Howarth C."/>
            <person name="Jen D."/>
            <person name="Larson L."/>
            <person name="Lewis B."/>
            <person name="Mehta T."/>
            <person name="Park D."/>
            <person name="Pearson M."/>
            <person name="Roberts A."/>
            <person name="Saif S."/>
            <person name="Shea T."/>
            <person name="Shenoy N."/>
            <person name="Sisk P."/>
            <person name="Stolte C."/>
            <person name="Sykes S."/>
            <person name="Walk T."/>
            <person name="White J."/>
            <person name="Yandava C."/>
            <person name="Liu Y."/>
            <person name="Xu Q."/>
            <person name="Lander E."/>
            <person name="Nusbaum C."/>
            <person name="Galagan J."/>
            <person name="Birren B."/>
        </authorList>
    </citation>
    <scope>NUCLEOTIDE SEQUENCE [LARGE SCALE GENOMIC DNA]</scope>
    <source>
        <strain evidence="3 4">101-4-CHN</strain>
    </source>
</reference>
<organism evidence="3 4">
    <name type="scientific">Limosilactobacillus coleohominis 101-4-CHN</name>
    <dbReference type="NCBI Taxonomy" id="575594"/>
    <lineage>
        <taxon>Bacteria</taxon>
        <taxon>Bacillati</taxon>
        <taxon>Bacillota</taxon>
        <taxon>Bacilli</taxon>
        <taxon>Lactobacillales</taxon>
        <taxon>Lactobacillaceae</taxon>
        <taxon>Limosilactobacillus</taxon>
    </lineage>
</organism>
<keyword evidence="4" id="KW-1185">Reference proteome</keyword>
<name>C7XX56_9LACO</name>
<dbReference type="Pfam" id="PF17966">
    <property type="entry name" value="Muc_B2"/>
    <property type="match status" value="2"/>
</dbReference>
<dbReference type="STRING" id="575594.HMPREF0501_01341"/>